<proteinExistence type="predicted"/>
<gene>
    <name evidence="1" type="ORF">C1H46_038790</name>
</gene>
<dbReference type="AlphaFoldDB" id="A0A540KN65"/>
<organism evidence="1 2">
    <name type="scientific">Malus baccata</name>
    <name type="common">Siberian crab apple</name>
    <name type="synonym">Pyrus baccata</name>
    <dbReference type="NCBI Taxonomy" id="106549"/>
    <lineage>
        <taxon>Eukaryota</taxon>
        <taxon>Viridiplantae</taxon>
        <taxon>Streptophyta</taxon>
        <taxon>Embryophyta</taxon>
        <taxon>Tracheophyta</taxon>
        <taxon>Spermatophyta</taxon>
        <taxon>Magnoliopsida</taxon>
        <taxon>eudicotyledons</taxon>
        <taxon>Gunneridae</taxon>
        <taxon>Pentapetalae</taxon>
        <taxon>rosids</taxon>
        <taxon>fabids</taxon>
        <taxon>Rosales</taxon>
        <taxon>Rosaceae</taxon>
        <taxon>Amygdaloideae</taxon>
        <taxon>Maleae</taxon>
        <taxon>Malus</taxon>
    </lineage>
</organism>
<dbReference type="STRING" id="106549.A0A540KN65"/>
<dbReference type="EMBL" id="VIEB01001081">
    <property type="protein sequence ID" value="TQD75676.1"/>
    <property type="molecule type" value="Genomic_DNA"/>
</dbReference>
<reference evidence="1 2" key="1">
    <citation type="journal article" date="2019" name="G3 (Bethesda)">
        <title>Sequencing of a Wild Apple (Malus baccata) Genome Unravels the Differences Between Cultivated and Wild Apple Species Regarding Disease Resistance and Cold Tolerance.</title>
        <authorList>
            <person name="Chen X."/>
        </authorList>
    </citation>
    <scope>NUCLEOTIDE SEQUENCE [LARGE SCALE GENOMIC DNA]</scope>
    <source>
        <strain evidence="2">cv. Shandingzi</strain>
        <tissue evidence="1">Leaves</tissue>
    </source>
</reference>
<name>A0A540KN65_MALBA</name>
<keyword evidence="2" id="KW-1185">Reference proteome</keyword>
<comment type="caution">
    <text evidence="1">The sequence shown here is derived from an EMBL/GenBank/DDBJ whole genome shotgun (WGS) entry which is preliminary data.</text>
</comment>
<accession>A0A540KN65</accession>
<evidence type="ECO:0000313" key="2">
    <source>
        <dbReference type="Proteomes" id="UP000315295"/>
    </source>
</evidence>
<dbReference type="Proteomes" id="UP000315295">
    <property type="component" value="Unassembled WGS sequence"/>
</dbReference>
<evidence type="ECO:0000313" key="1">
    <source>
        <dbReference type="EMBL" id="TQD75676.1"/>
    </source>
</evidence>
<sequence>MNSLGNPLEMKANLLSGQVNQFQVKLGDLEGALLDTDFALRDWEANVKALFRQGQVIIFNWQEFIEPSGCCLLHFLIKVVVSFFLHGIETDSNVGKNRESLILFLFSVSFNVAPN</sequence>
<protein>
    <submittedName>
        <fullName evidence="1">Uncharacterized protein</fullName>
    </submittedName>
</protein>